<dbReference type="EC" id="2.6.1.-" evidence="6"/>
<dbReference type="GO" id="GO:0006520">
    <property type="term" value="P:amino acid metabolic process"/>
    <property type="evidence" value="ECO:0007669"/>
    <property type="project" value="InterPro"/>
</dbReference>
<comment type="similarity">
    <text evidence="2 6">Belongs to the class-I pyridoxal-phosphate-dependent aminotransferase family.</text>
</comment>
<dbReference type="CDD" id="cd00609">
    <property type="entry name" value="AAT_like"/>
    <property type="match status" value="1"/>
</dbReference>
<name>A0A0K2SGU5_LIMPI</name>
<keyword evidence="5" id="KW-0663">Pyridoxal phosphate</keyword>
<dbReference type="PROSITE" id="PS00105">
    <property type="entry name" value="AA_TRANSFER_CLASS_1"/>
    <property type="match status" value="1"/>
</dbReference>
<evidence type="ECO:0000256" key="4">
    <source>
        <dbReference type="ARBA" id="ARBA00022679"/>
    </source>
</evidence>
<proteinExistence type="inferred from homology"/>
<reference evidence="9" key="1">
    <citation type="submission" date="2015-07" db="EMBL/GenBank/DDBJ databases">
        <title>Complete genome sequence and phylogenetic analysis of Limnochorda pilosa.</title>
        <authorList>
            <person name="Watanabe M."/>
            <person name="Kojima H."/>
            <person name="Fukui M."/>
        </authorList>
    </citation>
    <scope>NUCLEOTIDE SEQUENCE [LARGE SCALE GENOMIC DNA]</scope>
    <source>
        <strain evidence="9">HC45</strain>
    </source>
</reference>
<dbReference type="InterPro" id="IPR015424">
    <property type="entry name" value="PyrdxlP-dep_Trfase"/>
</dbReference>
<evidence type="ECO:0000256" key="1">
    <source>
        <dbReference type="ARBA" id="ARBA00001933"/>
    </source>
</evidence>
<sequence length="390" mass="42178">MVFKTSTRVRQIPPSATVAIADKARALRAQGVAVIDLAGGEPDCATPAHIVEAGHRAMQEGFTHYVGSRGIPELLEAIAESLEARIGIRYDPRRQLIVTPGGKYALFSTLAGLLDGEDEVLVPEPAWVSYAPMVRLAGATPVPVRLDPEDGWRLTEARLTERLTSRSRIILLNTPNNPTGRVLTDQELEAVASIARRHDLLVISDEVYDRLVYDGRTHKSVLTLPGMAERTLLVNSFSKTYAMTGWRLGYLAGPEPAIPPILKVVQHSMTCAPSFVQRAGVVALRGPQEALGQMLETYAGRRRFVVEGLNAMPGISCSVPEGAFYAFFDVRETGMSSADFASRMLDRAAVALTPGAAFGEAGEGFVRLSFAAADENLHQALERMEAALKG</sequence>
<dbReference type="Proteomes" id="UP000065807">
    <property type="component" value="Chromosome"/>
</dbReference>
<dbReference type="PANTHER" id="PTHR46383:SF1">
    <property type="entry name" value="ASPARTATE AMINOTRANSFERASE"/>
    <property type="match status" value="1"/>
</dbReference>
<dbReference type="RefSeq" id="WP_068141355.1">
    <property type="nucleotide sequence ID" value="NZ_AP014924.1"/>
</dbReference>
<dbReference type="OrthoDB" id="9802328at2"/>
<organism evidence="8 9">
    <name type="scientific">Limnochorda pilosa</name>
    <dbReference type="NCBI Taxonomy" id="1555112"/>
    <lineage>
        <taxon>Bacteria</taxon>
        <taxon>Bacillati</taxon>
        <taxon>Bacillota</taxon>
        <taxon>Limnochordia</taxon>
        <taxon>Limnochordales</taxon>
        <taxon>Limnochordaceae</taxon>
        <taxon>Limnochorda</taxon>
    </lineage>
</organism>
<evidence type="ECO:0000313" key="9">
    <source>
        <dbReference type="Proteomes" id="UP000065807"/>
    </source>
</evidence>
<protein>
    <recommendedName>
        <fullName evidence="6">Aminotransferase</fullName>
        <ecNumber evidence="6">2.6.1.-</ecNumber>
    </recommendedName>
</protein>
<evidence type="ECO:0000259" key="7">
    <source>
        <dbReference type="Pfam" id="PF00155"/>
    </source>
</evidence>
<dbReference type="GO" id="GO:0008483">
    <property type="term" value="F:transaminase activity"/>
    <property type="evidence" value="ECO:0007669"/>
    <property type="project" value="UniProtKB-KW"/>
</dbReference>
<dbReference type="InterPro" id="IPR050596">
    <property type="entry name" value="AspAT/PAT-like"/>
</dbReference>
<dbReference type="GO" id="GO:0030170">
    <property type="term" value="F:pyridoxal phosphate binding"/>
    <property type="evidence" value="ECO:0007669"/>
    <property type="project" value="InterPro"/>
</dbReference>
<evidence type="ECO:0000256" key="3">
    <source>
        <dbReference type="ARBA" id="ARBA00022576"/>
    </source>
</evidence>
<keyword evidence="4 6" id="KW-0808">Transferase</keyword>
<dbReference type="SUPFAM" id="SSF53383">
    <property type="entry name" value="PLP-dependent transferases"/>
    <property type="match status" value="1"/>
</dbReference>
<dbReference type="PANTHER" id="PTHR46383">
    <property type="entry name" value="ASPARTATE AMINOTRANSFERASE"/>
    <property type="match status" value="1"/>
</dbReference>
<dbReference type="KEGG" id="lpil:LIP_0390"/>
<evidence type="ECO:0000256" key="6">
    <source>
        <dbReference type="RuleBase" id="RU000481"/>
    </source>
</evidence>
<evidence type="ECO:0000256" key="5">
    <source>
        <dbReference type="ARBA" id="ARBA00022898"/>
    </source>
</evidence>
<keyword evidence="9" id="KW-1185">Reference proteome</keyword>
<keyword evidence="3 6" id="KW-0032">Aminotransferase</keyword>
<reference evidence="9" key="2">
    <citation type="journal article" date="2016" name="Int. J. Syst. Evol. Microbiol.">
        <title>Complete genome sequence and cell structure of Limnochorda pilosa, a Gram-negative spore-former within the phylum Firmicutes.</title>
        <authorList>
            <person name="Watanabe M."/>
            <person name="Kojima H."/>
            <person name="Fukui M."/>
        </authorList>
    </citation>
    <scope>NUCLEOTIDE SEQUENCE [LARGE SCALE GENOMIC DNA]</scope>
    <source>
        <strain evidence="9">HC45</strain>
    </source>
</reference>
<gene>
    <name evidence="8" type="ORF">LIP_0390</name>
</gene>
<dbReference type="PATRIC" id="fig|1555112.3.peg.408"/>
<dbReference type="Gene3D" id="3.40.640.10">
    <property type="entry name" value="Type I PLP-dependent aspartate aminotransferase-like (Major domain)"/>
    <property type="match status" value="1"/>
</dbReference>
<evidence type="ECO:0000256" key="2">
    <source>
        <dbReference type="ARBA" id="ARBA00007441"/>
    </source>
</evidence>
<dbReference type="AlphaFoldDB" id="A0A0K2SGU5"/>
<dbReference type="Pfam" id="PF00155">
    <property type="entry name" value="Aminotran_1_2"/>
    <property type="match status" value="1"/>
</dbReference>
<comment type="cofactor">
    <cofactor evidence="1 6">
        <name>pyridoxal 5'-phosphate</name>
        <dbReference type="ChEBI" id="CHEBI:597326"/>
    </cofactor>
</comment>
<dbReference type="EMBL" id="AP014924">
    <property type="protein sequence ID" value="BAS26247.1"/>
    <property type="molecule type" value="Genomic_DNA"/>
</dbReference>
<evidence type="ECO:0000313" key="8">
    <source>
        <dbReference type="EMBL" id="BAS26247.1"/>
    </source>
</evidence>
<dbReference type="InterPro" id="IPR015421">
    <property type="entry name" value="PyrdxlP-dep_Trfase_major"/>
</dbReference>
<dbReference type="InterPro" id="IPR015422">
    <property type="entry name" value="PyrdxlP-dep_Trfase_small"/>
</dbReference>
<accession>A0A0K2SGU5</accession>
<dbReference type="STRING" id="1555112.LIP_0390"/>
<dbReference type="Gene3D" id="3.90.1150.10">
    <property type="entry name" value="Aspartate Aminotransferase, domain 1"/>
    <property type="match status" value="1"/>
</dbReference>
<dbReference type="FunFam" id="3.40.640.10:FF:000033">
    <property type="entry name" value="Aspartate aminotransferase"/>
    <property type="match status" value="1"/>
</dbReference>
<feature type="domain" description="Aminotransferase class I/classII large" evidence="7">
    <location>
        <begin position="34"/>
        <end position="383"/>
    </location>
</feature>
<dbReference type="InterPro" id="IPR004838">
    <property type="entry name" value="NHTrfase_class1_PyrdxlP-BS"/>
</dbReference>
<dbReference type="InterPro" id="IPR004839">
    <property type="entry name" value="Aminotransferase_I/II_large"/>
</dbReference>